<dbReference type="EMBL" id="OC988755">
    <property type="protein sequence ID" value="CAG4645410.1"/>
    <property type="molecule type" value="Genomic_DNA"/>
</dbReference>
<name>A0A9N6WST1_9CRUS</name>
<dbReference type="Pfam" id="PF11957">
    <property type="entry name" value="efThoc1"/>
    <property type="match status" value="1"/>
</dbReference>
<evidence type="ECO:0000313" key="1">
    <source>
        <dbReference type="EMBL" id="CAG4645410.1"/>
    </source>
</evidence>
<reference evidence="1" key="1">
    <citation type="submission" date="2021-04" db="EMBL/GenBank/DDBJ databases">
        <authorList>
            <person name="Cornetti L."/>
        </authorList>
    </citation>
    <scope>NUCLEOTIDE SEQUENCE</scope>
</reference>
<dbReference type="GO" id="GO:0000445">
    <property type="term" value="C:THO complex part of transcription export complex"/>
    <property type="evidence" value="ECO:0007669"/>
    <property type="project" value="TreeGrafter"/>
</dbReference>
<dbReference type="InterPro" id="IPR021861">
    <property type="entry name" value="THO_THOC1"/>
</dbReference>
<proteinExistence type="predicted"/>
<dbReference type="GO" id="GO:0006406">
    <property type="term" value="P:mRNA export from nucleus"/>
    <property type="evidence" value="ECO:0007669"/>
    <property type="project" value="TreeGrafter"/>
</dbReference>
<accession>A0A9N6WST1</accession>
<organism evidence="1">
    <name type="scientific">Lynceus sp. MCZ IZ 141354</name>
    <dbReference type="NCBI Taxonomy" id="1930659"/>
    <lineage>
        <taxon>Eukaryota</taxon>
        <taxon>Metazoa</taxon>
        <taxon>Ecdysozoa</taxon>
        <taxon>Arthropoda</taxon>
        <taxon>Crustacea</taxon>
        <taxon>Branchiopoda</taxon>
        <taxon>Diplostraca</taxon>
        <taxon>Laevicaudata</taxon>
        <taxon>Lynceidae</taxon>
        <taxon>Lynceus</taxon>
    </lineage>
</organism>
<dbReference type="AlphaFoldDB" id="A0A9N6WST1"/>
<dbReference type="PANTHER" id="PTHR13265">
    <property type="entry name" value="THO COMPLEX SUBUNIT 1"/>
    <property type="match status" value="1"/>
</dbReference>
<protein>
    <submittedName>
        <fullName evidence="1">EOG090X0324</fullName>
    </submittedName>
</protein>
<sequence>MASMECLYSQFEKVISKGDSEELILIYKNSSYIDNDKKQVVDQVFREVLSKFLFSETKDAVIDVSRYSNIIEMAIQSSKLDICSPTLPVFLLSDIFDVLTLDQCEKLFTIVENQVAVWKQEMFFKACKNNILRLCNDLLRRLSRSQNTIFCGRILLFLAKLFPFSERSGLNIVSEFNLDNVTAYEEAGADDDDDGELKSLEGGSEDVNMTEVIVDYSLYKKFWSLQDYFRNPNQCYVRSPWKIFCSYASDVLSAFSSIKLDERQSENNAEEGNEQVFAKYLTNQRLLELQLCDSNFRRTVCLQFLMLFQYLEYPVKFKQENQKLSEEQTTWLKEAQNKVYEILRDTPPDGAQFVISVRKILEREYLWNQWKNDGCPEFKPYPVETEKVKETAGQPIRQRRHLGDQNHFLKKPSNSAIQPIRLNLHTERSTMGILDGVH</sequence>
<dbReference type="PANTHER" id="PTHR13265:SF0">
    <property type="entry name" value="HPR1"/>
    <property type="match status" value="1"/>
</dbReference>
<gene>
    <name evidence="1" type="primary">EOG090X0324</name>
</gene>